<feature type="non-terminal residue" evidence="5">
    <location>
        <position position="215"/>
    </location>
</feature>
<dbReference type="GO" id="GO:0000156">
    <property type="term" value="F:phosphorelay response regulator activity"/>
    <property type="evidence" value="ECO:0007669"/>
    <property type="project" value="TreeGrafter"/>
</dbReference>
<sequence>KFIYPLQQNYHSKMEVTLAMEEEIEKNKGGSDTMPDSNDSEMRAKTKTVLLVEDEEAHAELIRRTFEQNGSEWDFHHVVSILDALKWLEENEKPSLVIADYRLPDGTGLDIAMGATSAEEVGFPLIILTGFGSERLAVRSLKSGAMDYIAKSAEGIHELPWTAERAIREWESIIGWRRAEEEFGRYVKELERANRDLDDFAVTVSHDLKAPLHTI</sequence>
<dbReference type="PANTHER" id="PTHR48111:SF40">
    <property type="entry name" value="PHOSPHATE REGULON TRANSCRIPTIONAL REGULATORY PROTEIN PHOB"/>
    <property type="match status" value="1"/>
</dbReference>
<comment type="caution">
    <text evidence="5">The sequence shown here is derived from an EMBL/GenBank/DDBJ whole genome shotgun (WGS) entry which is preliminary data.</text>
</comment>
<dbReference type="CDD" id="cd00156">
    <property type="entry name" value="REC"/>
    <property type="match status" value="1"/>
</dbReference>
<evidence type="ECO:0000313" key="5">
    <source>
        <dbReference type="EMBL" id="GAH33243.1"/>
    </source>
</evidence>
<feature type="non-terminal residue" evidence="5">
    <location>
        <position position="1"/>
    </location>
</feature>
<keyword evidence="3" id="KW-0238">DNA-binding</keyword>
<dbReference type="Gene3D" id="3.40.50.2300">
    <property type="match status" value="1"/>
</dbReference>
<dbReference type="AlphaFoldDB" id="X1GJR2"/>
<organism evidence="5">
    <name type="scientific">marine sediment metagenome</name>
    <dbReference type="NCBI Taxonomy" id="412755"/>
    <lineage>
        <taxon>unclassified sequences</taxon>
        <taxon>metagenomes</taxon>
        <taxon>ecological metagenomes</taxon>
    </lineage>
</organism>
<dbReference type="Pfam" id="PF00072">
    <property type="entry name" value="Response_reg"/>
    <property type="match status" value="1"/>
</dbReference>
<keyword evidence="2" id="KW-0902">Two-component regulatory system</keyword>
<keyword evidence="1" id="KW-0597">Phosphoprotein</keyword>
<reference evidence="5" key="1">
    <citation type="journal article" date="2014" name="Front. Microbiol.">
        <title>High frequency of phylogenetically diverse reductive dehalogenase-homologous genes in deep subseafloor sedimentary metagenomes.</title>
        <authorList>
            <person name="Kawai M."/>
            <person name="Futagami T."/>
            <person name="Toyoda A."/>
            <person name="Takaki Y."/>
            <person name="Nishi S."/>
            <person name="Hori S."/>
            <person name="Arai W."/>
            <person name="Tsubouchi T."/>
            <person name="Morono Y."/>
            <person name="Uchiyama I."/>
            <person name="Ito T."/>
            <person name="Fujiyama A."/>
            <person name="Inagaki F."/>
            <person name="Takami H."/>
        </authorList>
    </citation>
    <scope>NUCLEOTIDE SEQUENCE</scope>
    <source>
        <strain evidence="5">Expedition CK06-06</strain>
    </source>
</reference>
<dbReference type="GO" id="GO:0032993">
    <property type="term" value="C:protein-DNA complex"/>
    <property type="evidence" value="ECO:0007669"/>
    <property type="project" value="TreeGrafter"/>
</dbReference>
<evidence type="ECO:0000256" key="3">
    <source>
        <dbReference type="ARBA" id="ARBA00023125"/>
    </source>
</evidence>
<dbReference type="PANTHER" id="PTHR48111">
    <property type="entry name" value="REGULATOR OF RPOS"/>
    <property type="match status" value="1"/>
</dbReference>
<gene>
    <name evidence="5" type="ORF">S03H2_23868</name>
</gene>
<dbReference type="Gene3D" id="1.10.287.130">
    <property type="match status" value="1"/>
</dbReference>
<dbReference type="SMART" id="SM00448">
    <property type="entry name" value="REC"/>
    <property type="match status" value="1"/>
</dbReference>
<dbReference type="EMBL" id="BARU01013121">
    <property type="protein sequence ID" value="GAH33243.1"/>
    <property type="molecule type" value="Genomic_DNA"/>
</dbReference>
<dbReference type="InterPro" id="IPR001789">
    <property type="entry name" value="Sig_transdc_resp-reg_receiver"/>
</dbReference>
<accession>X1GJR2</accession>
<name>X1GJR2_9ZZZZ</name>
<feature type="domain" description="Response regulatory" evidence="4">
    <location>
        <begin position="48"/>
        <end position="166"/>
    </location>
</feature>
<dbReference type="GO" id="GO:0005829">
    <property type="term" value="C:cytosol"/>
    <property type="evidence" value="ECO:0007669"/>
    <property type="project" value="TreeGrafter"/>
</dbReference>
<dbReference type="GO" id="GO:0006355">
    <property type="term" value="P:regulation of DNA-templated transcription"/>
    <property type="evidence" value="ECO:0007669"/>
    <property type="project" value="TreeGrafter"/>
</dbReference>
<dbReference type="SUPFAM" id="SSF52172">
    <property type="entry name" value="CheY-like"/>
    <property type="match status" value="1"/>
</dbReference>
<evidence type="ECO:0000256" key="1">
    <source>
        <dbReference type="ARBA" id="ARBA00022553"/>
    </source>
</evidence>
<proteinExistence type="predicted"/>
<evidence type="ECO:0000259" key="4">
    <source>
        <dbReference type="PROSITE" id="PS50110"/>
    </source>
</evidence>
<dbReference type="InterPro" id="IPR039420">
    <property type="entry name" value="WalR-like"/>
</dbReference>
<protein>
    <recommendedName>
        <fullName evidence="4">Response regulatory domain-containing protein</fullName>
    </recommendedName>
</protein>
<dbReference type="PROSITE" id="PS50110">
    <property type="entry name" value="RESPONSE_REGULATORY"/>
    <property type="match status" value="1"/>
</dbReference>
<dbReference type="InterPro" id="IPR011006">
    <property type="entry name" value="CheY-like_superfamily"/>
</dbReference>
<dbReference type="GO" id="GO:0000976">
    <property type="term" value="F:transcription cis-regulatory region binding"/>
    <property type="evidence" value="ECO:0007669"/>
    <property type="project" value="TreeGrafter"/>
</dbReference>
<evidence type="ECO:0000256" key="2">
    <source>
        <dbReference type="ARBA" id="ARBA00023012"/>
    </source>
</evidence>